<keyword evidence="4" id="KW-0560">Oxidoreductase</keyword>
<dbReference type="SUPFAM" id="SSF51905">
    <property type="entry name" value="FAD/NAD(P)-binding domain"/>
    <property type="match status" value="1"/>
</dbReference>
<evidence type="ECO:0000256" key="3">
    <source>
        <dbReference type="ARBA" id="ARBA00022827"/>
    </source>
</evidence>
<accession>A0A0C2YDQ2</accession>
<dbReference type="InterPro" id="IPR050493">
    <property type="entry name" value="FAD-dep_Monooxygenase_BioMet"/>
</dbReference>
<dbReference type="Pfam" id="PF01494">
    <property type="entry name" value="FAD_binding_3"/>
    <property type="match status" value="1"/>
</dbReference>
<keyword evidence="5" id="KW-0503">Monooxygenase</keyword>
<dbReference type="InterPro" id="IPR002938">
    <property type="entry name" value="FAD-bd"/>
</dbReference>
<evidence type="ECO:0000256" key="1">
    <source>
        <dbReference type="ARBA" id="ARBA00007992"/>
    </source>
</evidence>
<evidence type="ECO:0000256" key="5">
    <source>
        <dbReference type="ARBA" id="ARBA00023033"/>
    </source>
</evidence>
<dbReference type="Proteomes" id="UP000053424">
    <property type="component" value="Unassembled WGS sequence"/>
</dbReference>
<reference evidence="7 8" key="1">
    <citation type="submission" date="2014-04" db="EMBL/GenBank/DDBJ databases">
        <authorList>
            <consortium name="DOE Joint Genome Institute"/>
            <person name="Kuo A."/>
            <person name="Gay G."/>
            <person name="Dore J."/>
            <person name="Kohler A."/>
            <person name="Nagy L.G."/>
            <person name="Floudas D."/>
            <person name="Copeland A."/>
            <person name="Barry K.W."/>
            <person name="Cichocki N."/>
            <person name="Veneault-Fourrey C."/>
            <person name="LaButti K."/>
            <person name="Lindquist E.A."/>
            <person name="Lipzen A."/>
            <person name="Lundell T."/>
            <person name="Morin E."/>
            <person name="Murat C."/>
            <person name="Sun H."/>
            <person name="Tunlid A."/>
            <person name="Henrissat B."/>
            <person name="Grigoriev I.V."/>
            <person name="Hibbett D.S."/>
            <person name="Martin F."/>
            <person name="Nordberg H.P."/>
            <person name="Cantor M.N."/>
            <person name="Hua S.X."/>
        </authorList>
    </citation>
    <scope>NUCLEOTIDE SEQUENCE [LARGE SCALE GENOMIC DNA]</scope>
    <source>
        <strain evidence="8">h7</strain>
    </source>
</reference>
<evidence type="ECO:0000259" key="6">
    <source>
        <dbReference type="Pfam" id="PF01494"/>
    </source>
</evidence>
<dbReference type="InterPro" id="IPR036188">
    <property type="entry name" value="FAD/NAD-bd_sf"/>
</dbReference>
<dbReference type="OrthoDB" id="47494at2759"/>
<evidence type="ECO:0000256" key="2">
    <source>
        <dbReference type="ARBA" id="ARBA00022630"/>
    </source>
</evidence>
<comment type="similarity">
    <text evidence="1">Belongs to the paxM FAD-dependent monooxygenase family.</text>
</comment>
<proteinExistence type="inferred from homology"/>
<dbReference type="STRING" id="686832.A0A0C2YDQ2"/>
<dbReference type="AlphaFoldDB" id="A0A0C2YDQ2"/>
<evidence type="ECO:0000256" key="4">
    <source>
        <dbReference type="ARBA" id="ARBA00023002"/>
    </source>
</evidence>
<keyword evidence="8" id="KW-1185">Reference proteome</keyword>
<evidence type="ECO:0000313" key="8">
    <source>
        <dbReference type="Proteomes" id="UP000053424"/>
    </source>
</evidence>
<dbReference type="EMBL" id="KN831787">
    <property type="protein sequence ID" value="KIM39132.1"/>
    <property type="molecule type" value="Genomic_DNA"/>
</dbReference>
<keyword evidence="2" id="KW-0285">Flavoprotein</keyword>
<keyword evidence="3" id="KW-0274">FAD</keyword>
<dbReference type="GO" id="GO:0071949">
    <property type="term" value="F:FAD binding"/>
    <property type="evidence" value="ECO:0007669"/>
    <property type="project" value="InterPro"/>
</dbReference>
<evidence type="ECO:0000313" key="7">
    <source>
        <dbReference type="EMBL" id="KIM39132.1"/>
    </source>
</evidence>
<dbReference type="Gene3D" id="3.50.50.60">
    <property type="entry name" value="FAD/NAD(P)-binding domain"/>
    <property type="match status" value="1"/>
</dbReference>
<sequence length="403" mass="44282">MSQPKTAIIIGGGIAGPAVALSLTRVGVQCTVYELQDGPATIGGAINLTPNALRFLDYVGILEYALKLGCPTEVIEIFSVASGKKLGDLPFGSKERHGYSSLRIGRTSLQKILLDAVRDAGVEIHYSKKLVRVEEDEDSITAVFEDGTSAAGDVLLGCDGIHSAVRKSYVEPTRQPSYTGISSAYGIAPTSAITHPIHFSAAAMNSSRNGSLLTVYCDAEKTTIYVAAVMEVSEHQGEDGWRIKGKVAEETRGSLLRRFDTTKLPCLEEMTSATEDLFFYPVFTLSKGGLWHRGRALLIGDASHAMPPGGHSVGLAFEDAVLIARLVEHVKPNNIHDVFPRFVELRAPRVDQDYAEAEQRWEGVRTVSWWWQMLREYVYWIAIGFIARHVDKSYGYDIFKLEL</sequence>
<reference evidence="8" key="2">
    <citation type="submission" date="2015-01" db="EMBL/GenBank/DDBJ databases">
        <title>Evolutionary Origins and Diversification of the Mycorrhizal Mutualists.</title>
        <authorList>
            <consortium name="DOE Joint Genome Institute"/>
            <consortium name="Mycorrhizal Genomics Consortium"/>
            <person name="Kohler A."/>
            <person name="Kuo A."/>
            <person name="Nagy L.G."/>
            <person name="Floudas D."/>
            <person name="Copeland A."/>
            <person name="Barry K.W."/>
            <person name="Cichocki N."/>
            <person name="Veneault-Fourrey C."/>
            <person name="LaButti K."/>
            <person name="Lindquist E.A."/>
            <person name="Lipzen A."/>
            <person name="Lundell T."/>
            <person name="Morin E."/>
            <person name="Murat C."/>
            <person name="Riley R."/>
            <person name="Ohm R."/>
            <person name="Sun H."/>
            <person name="Tunlid A."/>
            <person name="Henrissat B."/>
            <person name="Grigoriev I.V."/>
            <person name="Hibbett D.S."/>
            <person name="Martin F."/>
        </authorList>
    </citation>
    <scope>NUCLEOTIDE SEQUENCE [LARGE SCALE GENOMIC DNA]</scope>
    <source>
        <strain evidence="8">h7</strain>
    </source>
</reference>
<dbReference type="PANTHER" id="PTHR13789">
    <property type="entry name" value="MONOOXYGENASE"/>
    <property type="match status" value="1"/>
</dbReference>
<name>A0A0C2YDQ2_HEBCY</name>
<dbReference type="GO" id="GO:0004497">
    <property type="term" value="F:monooxygenase activity"/>
    <property type="evidence" value="ECO:0007669"/>
    <property type="project" value="UniProtKB-KW"/>
</dbReference>
<protein>
    <recommendedName>
        <fullName evidence="6">FAD-binding domain-containing protein</fullName>
    </recommendedName>
</protein>
<dbReference type="PANTHER" id="PTHR13789:SF309">
    <property type="entry name" value="PUTATIVE (AFU_ORTHOLOGUE AFUA_6G14510)-RELATED"/>
    <property type="match status" value="1"/>
</dbReference>
<gene>
    <name evidence="7" type="ORF">M413DRAFT_447471</name>
</gene>
<dbReference type="HOGENOM" id="CLU_009665_19_5_1"/>
<organism evidence="7 8">
    <name type="scientific">Hebeloma cylindrosporum</name>
    <dbReference type="NCBI Taxonomy" id="76867"/>
    <lineage>
        <taxon>Eukaryota</taxon>
        <taxon>Fungi</taxon>
        <taxon>Dikarya</taxon>
        <taxon>Basidiomycota</taxon>
        <taxon>Agaricomycotina</taxon>
        <taxon>Agaricomycetes</taxon>
        <taxon>Agaricomycetidae</taxon>
        <taxon>Agaricales</taxon>
        <taxon>Agaricineae</taxon>
        <taxon>Hymenogastraceae</taxon>
        <taxon>Hebeloma</taxon>
    </lineage>
</organism>
<dbReference type="PRINTS" id="PR00420">
    <property type="entry name" value="RNGMNOXGNASE"/>
</dbReference>
<feature type="domain" description="FAD-binding" evidence="6">
    <location>
        <begin position="7"/>
        <end position="325"/>
    </location>
</feature>